<sequence>MIDENLENILVVRSWNRYKWGFPGGKVENGESFSDCVKREVYEELSVDICNKASDDLCFEHSDDHREKRFFILEGISPDIDEDKLQPYEIEEFQWINPFNFLIYEWKSMALIHPYLSLIRNYIQFRRERKSPIEAFQMCMEEDS</sequence>
<evidence type="ECO:0000259" key="2">
    <source>
        <dbReference type="PROSITE" id="PS51462"/>
    </source>
</evidence>
<dbReference type="Pfam" id="PF00293">
    <property type="entry name" value="NUDIX"/>
    <property type="match status" value="1"/>
</dbReference>
<dbReference type="GO" id="GO:0005737">
    <property type="term" value="C:cytoplasm"/>
    <property type="evidence" value="ECO:0007669"/>
    <property type="project" value="TreeGrafter"/>
</dbReference>
<feature type="domain" description="Nudix hydrolase" evidence="2">
    <location>
        <begin position="1"/>
        <end position="120"/>
    </location>
</feature>
<accession>A0A564Y5E0</accession>
<dbReference type="PRINTS" id="PR00502">
    <property type="entry name" value="NUDIXFAMILY"/>
</dbReference>
<keyword evidence="1" id="KW-0378">Hydrolase</keyword>
<evidence type="ECO:0000256" key="1">
    <source>
        <dbReference type="ARBA" id="ARBA00022801"/>
    </source>
</evidence>
<dbReference type="InterPro" id="IPR015797">
    <property type="entry name" value="NUDIX_hydrolase-like_dom_sf"/>
</dbReference>
<dbReference type="AlphaFoldDB" id="A0A564Y5E0"/>
<proteinExistence type="predicted"/>
<dbReference type="Proteomes" id="UP000321570">
    <property type="component" value="Unassembled WGS sequence"/>
</dbReference>
<dbReference type="EMBL" id="CABIJS010000089">
    <property type="protein sequence ID" value="VUZ42525.1"/>
    <property type="molecule type" value="Genomic_DNA"/>
</dbReference>
<dbReference type="PANTHER" id="PTHR23114:SF17">
    <property type="entry name" value="M7GPPPN-MRNA HYDROLASE"/>
    <property type="match status" value="1"/>
</dbReference>
<dbReference type="InterPro" id="IPR020476">
    <property type="entry name" value="Nudix_hydrolase"/>
</dbReference>
<organism evidence="3 4">
    <name type="scientific">Hymenolepis diminuta</name>
    <name type="common">Rat tapeworm</name>
    <dbReference type="NCBI Taxonomy" id="6216"/>
    <lineage>
        <taxon>Eukaryota</taxon>
        <taxon>Metazoa</taxon>
        <taxon>Spiralia</taxon>
        <taxon>Lophotrochozoa</taxon>
        <taxon>Platyhelminthes</taxon>
        <taxon>Cestoda</taxon>
        <taxon>Eucestoda</taxon>
        <taxon>Cyclophyllidea</taxon>
        <taxon>Hymenolepididae</taxon>
        <taxon>Hymenolepis</taxon>
    </lineage>
</organism>
<keyword evidence="4" id="KW-1185">Reference proteome</keyword>
<gene>
    <name evidence="3" type="ORF">WMSIL1_LOCUS3178</name>
</gene>
<reference evidence="3 4" key="1">
    <citation type="submission" date="2019-07" db="EMBL/GenBank/DDBJ databases">
        <authorList>
            <person name="Jastrzebski P J."/>
            <person name="Paukszto L."/>
            <person name="Jastrzebski P J."/>
        </authorList>
    </citation>
    <scope>NUCLEOTIDE SEQUENCE [LARGE SCALE GENOMIC DNA]</scope>
    <source>
        <strain evidence="3 4">WMS-il1</strain>
    </source>
</reference>
<dbReference type="GO" id="GO:0016787">
    <property type="term" value="F:hydrolase activity"/>
    <property type="evidence" value="ECO:0007669"/>
    <property type="project" value="UniProtKB-KW"/>
</dbReference>
<protein>
    <recommendedName>
        <fullName evidence="2">Nudix hydrolase domain-containing protein</fullName>
    </recommendedName>
</protein>
<dbReference type="InterPro" id="IPR000086">
    <property type="entry name" value="NUDIX_hydrolase_dom"/>
</dbReference>
<dbReference type="PANTHER" id="PTHR23114">
    <property type="entry name" value="M7GPPPN-MRNA HYDROLASE"/>
    <property type="match status" value="1"/>
</dbReference>
<evidence type="ECO:0000313" key="4">
    <source>
        <dbReference type="Proteomes" id="UP000321570"/>
    </source>
</evidence>
<name>A0A564Y5E0_HYMDI</name>
<evidence type="ECO:0000313" key="3">
    <source>
        <dbReference type="EMBL" id="VUZ42525.1"/>
    </source>
</evidence>
<dbReference type="SUPFAM" id="SSF55811">
    <property type="entry name" value="Nudix"/>
    <property type="match status" value="1"/>
</dbReference>
<dbReference type="Gene3D" id="3.90.79.10">
    <property type="entry name" value="Nucleoside Triphosphate Pyrophosphohydrolase"/>
    <property type="match status" value="1"/>
</dbReference>
<dbReference type="PROSITE" id="PS51462">
    <property type="entry name" value="NUDIX"/>
    <property type="match status" value="1"/>
</dbReference>